<dbReference type="GO" id="GO:0004484">
    <property type="term" value="F:mRNA guanylyltransferase activity"/>
    <property type="evidence" value="ECO:0007669"/>
    <property type="project" value="UniProtKB-EC"/>
</dbReference>
<dbReference type="PROSITE" id="PS51562">
    <property type="entry name" value="RNA_CAP0_MT"/>
    <property type="match status" value="1"/>
</dbReference>
<dbReference type="InterPro" id="IPR001339">
    <property type="entry name" value="mRNA_cap_enzyme_adenylation"/>
</dbReference>
<sequence>MSETSETAQFESIIGADLYAQIKNLFNKITPQGANGTNSEFEFMFYNFNGVLMSYEKFLLIMKYIRQRSQKQNLPLKVIDTLDIVYNERTQDKNQGETVLDKDAEMEQTDNSINSDQKLIPVLAELTEGTINKSFRITVDGMANINKYMKMLHRKRNHVILSVLASMINDGSKELEGMIKTKDSENIVDVNDLNMRIRLSEEKTMTKNDLKELININRDNILNISFRLKQRVTLYVVGDENSESFVKIDLTITNTTKNINKIETSIPRYELEIECGMNKTKNKKDIELFNKMIYESMILLRILQQSNHIITTSTTDKIISEYARVLSLTKENLTSLDARQSFSLEIQHLTEILPNKYAVTDKADGDRHVLIIIDNHAYFISTNLVVKDTGIDVPANMSQYNDTILDGELIFLPKKNRHIFLIFDCLFSGKTDVRKMIKIMDRLDFADKIITDCFVLKKQKNYEFVDYTPNKKEFDLNDIVKFHEEQIGIYMKALNEAVDIEKQYPLIRRKYFIDALGAKSWEIFAYATMMYQQYTENKTVNCPYLLDGLVFQPLEQEYITSVRDSKYLEYKWKPPQKNSVDFFIQFEKDKDSNKILTVYDNSVDEYVKNKPYRICNLYVGQKDKMGKGEQPTLFRKDEELYLAYLFLDNGNVRDLEGNILQDNTVVEFYYNNDPTVDEKFRWVAIRTRNDKTESVRRYRRKYGNYIDVANKVWRSIINPIVVADFEELSKGDLAYEKKMTNLRSKISHELIVSAAKENAYYQLKTNLAKPMRQFHNWIKSIIIYTYCHPMYEHEKSLSILDIACGRGGDLMKFYYAKCAFYVGLDVDKEGLVSAVDGAESRYAQMRKTHPNFPEMSFIQADAGALLTYEDQNRVFGGMSANNQKLLTKFFSSEQDKKVKFDRINCQFAMHYFLKNDETWKNFKANLNNHLKNGGYFLITVFDAERIVELLKGTDTYTINYTNQKGDKKILFELKRYQEFTERPFKAGNALDLHASWMFREGQYATEYLVDKDYIVKDLDKDCDLELVSTDLFDNQYEIHKEYFMNYVKYEENPETRQFLQKVAGFYEHNEINGGCFKYTRLERYYVFRKRDHVIKTHTSKSEKAKPKQSRTTIKETKTTKKKTTTKTKKTQKGGTIPLKELITKDNSTIPKIESKDYTYYESLLHVLRTHDLIPQSVKIEEFMEDFGLNEPDDKLDNEKIEKINKNIVIEHEISDGLNSIDVARKEMKLSGLRTILLEQDCNGMYDVDLLNDSQNKLCKTVVMVREGNKYTPIYRKNKSAQTGQKEVKGLFEDDDDDDEFIKSLRNN</sequence>
<feature type="domain" description="MRNA cap 0 methyltransferase" evidence="11">
    <location>
        <begin position="766"/>
        <end position="1090"/>
    </location>
</feature>
<evidence type="ECO:0000256" key="1">
    <source>
        <dbReference type="ARBA" id="ARBA00008556"/>
    </source>
</evidence>
<dbReference type="SUPFAM" id="SSF53335">
    <property type="entry name" value="S-adenosyl-L-methionine-dependent methyltransferases"/>
    <property type="match status" value="1"/>
</dbReference>
<organism evidence="12">
    <name type="scientific">Terrestrivirus sp</name>
    <dbReference type="NCBI Taxonomy" id="2487775"/>
    <lineage>
        <taxon>Viruses</taxon>
        <taxon>Varidnaviria</taxon>
        <taxon>Bamfordvirae</taxon>
        <taxon>Nucleocytoviricota</taxon>
        <taxon>Megaviricetes</taxon>
        <taxon>Imitervirales</taxon>
        <taxon>Mimiviridae</taxon>
        <taxon>Klosneuvirinae</taxon>
    </lineage>
</organism>
<feature type="compositionally biased region" description="Basic residues" evidence="10">
    <location>
        <begin position="1119"/>
        <end position="1131"/>
    </location>
</feature>
<dbReference type="Pfam" id="PF01331">
    <property type="entry name" value="mRNA_cap_enzyme"/>
    <property type="match status" value="1"/>
</dbReference>
<keyword evidence="7" id="KW-0694">RNA-binding</keyword>
<dbReference type="PANTHER" id="PTHR12189">
    <property type="entry name" value="MRNA GUANINE-7- METHYLTRANSFERASE"/>
    <property type="match status" value="1"/>
</dbReference>
<evidence type="ECO:0000313" key="12">
    <source>
        <dbReference type="EMBL" id="AYV76450.1"/>
    </source>
</evidence>
<dbReference type="Gene3D" id="3.20.100.10">
    <property type="entry name" value="mRNA triphosphatase Cet1-like"/>
    <property type="match status" value="1"/>
</dbReference>
<comment type="catalytic activity">
    <reaction evidence="9">
        <text>a 5'-end diphospho-ribonucleoside in mRNA + GTP + H(+) = a 5'-end (5'-triphosphoguanosine)-ribonucleoside in mRNA + diphosphate</text>
        <dbReference type="Rhea" id="RHEA:67012"/>
        <dbReference type="Rhea" id="RHEA-COMP:17165"/>
        <dbReference type="Rhea" id="RHEA-COMP:17166"/>
        <dbReference type="ChEBI" id="CHEBI:15378"/>
        <dbReference type="ChEBI" id="CHEBI:33019"/>
        <dbReference type="ChEBI" id="CHEBI:37565"/>
        <dbReference type="ChEBI" id="CHEBI:167616"/>
        <dbReference type="ChEBI" id="CHEBI:167617"/>
        <dbReference type="EC" id="2.7.7.50"/>
    </reaction>
</comment>
<dbReference type="GO" id="GO:0005524">
    <property type="term" value="F:ATP binding"/>
    <property type="evidence" value="ECO:0007669"/>
    <property type="project" value="InterPro"/>
</dbReference>
<keyword evidence="8" id="KW-0506">mRNA capping</keyword>
<gene>
    <name evidence="12" type="ORF">Terrestrivirus7_3</name>
</gene>
<dbReference type="GO" id="GO:0004482">
    <property type="term" value="F:mRNA 5'-cap (guanine-N7-)-methyltransferase activity"/>
    <property type="evidence" value="ECO:0007669"/>
    <property type="project" value="InterPro"/>
</dbReference>
<protein>
    <submittedName>
        <fullName evidence="12">mRNA capping enzyme</fullName>
    </submittedName>
</protein>
<evidence type="ECO:0000259" key="11">
    <source>
        <dbReference type="PROSITE" id="PS51562"/>
    </source>
</evidence>
<dbReference type="InterPro" id="IPR004971">
    <property type="entry name" value="mRNA_G-N7_MeTrfase_dom"/>
</dbReference>
<evidence type="ECO:0000256" key="8">
    <source>
        <dbReference type="ARBA" id="ARBA00023042"/>
    </source>
</evidence>
<dbReference type="InterPro" id="IPR039753">
    <property type="entry name" value="RG7MT1"/>
</dbReference>
<evidence type="ECO:0000256" key="7">
    <source>
        <dbReference type="ARBA" id="ARBA00022884"/>
    </source>
</evidence>
<evidence type="ECO:0000256" key="4">
    <source>
        <dbReference type="ARBA" id="ARBA00022679"/>
    </source>
</evidence>
<dbReference type="EMBL" id="MK071985">
    <property type="protein sequence ID" value="AYV76450.1"/>
    <property type="molecule type" value="Genomic_DNA"/>
</dbReference>
<dbReference type="Gene3D" id="2.40.50.140">
    <property type="entry name" value="Nucleic acid-binding proteins"/>
    <property type="match status" value="1"/>
</dbReference>
<evidence type="ECO:0000256" key="6">
    <source>
        <dbReference type="ARBA" id="ARBA00022695"/>
    </source>
</evidence>
<keyword evidence="6" id="KW-0548">Nucleotidyltransferase</keyword>
<dbReference type="SUPFAM" id="SSF56091">
    <property type="entry name" value="DNA ligase/mRNA capping enzyme, catalytic domain"/>
    <property type="match status" value="1"/>
</dbReference>
<dbReference type="InterPro" id="IPR013846">
    <property type="entry name" value="mRNA_cap_enzyme_C"/>
</dbReference>
<dbReference type="SUPFAM" id="SSF50249">
    <property type="entry name" value="Nucleic acid-binding proteins"/>
    <property type="match status" value="1"/>
</dbReference>
<dbReference type="InterPro" id="IPR037009">
    <property type="entry name" value="mRNA_triPase_Cet1_sf"/>
</dbReference>
<evidence type="ECO:0000256" key="2">
    <source>
        <dbReference type="ARBA" id="ARBA00022603"/>
    </source>
</evidence>
<keyword evidence="3" id="KW-0507">mRNA processing</keyword>
<dbReference type="Pfam" id="PF03919">
    <property type="entry name" value="mRNA_cap_C"/>
    <property type="match status" value="1"/>
</dbReference>
<dbReference type="PANTHER" id="PTHR12189:SF2">
    <property type="entry name" value="MRNA CAP GUANINE-N7 METHYLTRANSFERASE"/>
    <property type="match status" value="1"/>
</dbReference>
<dbReference type="GO" id="GO:0003723">
    <property type="term" value="F:RNA binding"/>
    <property type="evidence" value="ECO:0007669"/>
    <property type="project" value="UniProtKB-KW"/>
</dbReference>
<dbReference type="GO" id="GO:0004651">
    <property type="term" value="F:polynucleotide 5'-phosphatase activity"/>
    <property type="evidence" value="ECO:0007669"/>
    <property type="project" value="InterPro"/>
</dbReference>
<comment type="similarity">
    <text evidence="1">In the N-terminal section; belongs to the dsDNA virus mRNA guanylyltransferase family.</text>
</comment>
<keyword evidence="5" id="KW-0949">S-adenosyl-L-methionine</keyword>
<evidence type="ECO:0000256" key="3">
    <source>
        <dbReference type="ARBA" id="ARBA00022664"/>
    </source>
</evidence>
<keyword evidence="4" id="KW-0808">Transferase</keyword>
<reference evidence="12" key="1">
    <citation type="submission" date="2018-10" db="EMBL/GenBank/DDBJ databases">
        <title>Hidden diversity of soil giant viruses.</title>
        <authorList>
            <person name="Schulz F."/>
            <person name="Alteio L."/>
            <person name="Goudeau D."/>
            <person name="Ryan E.M."/>
            <person name="Malmstrom R.R."/>
            <person name="Blanchard J."/>
            <person name="Woyke T."/>
        </authorList>
    </citation>
    <scope>NUCLEOTIDE SEQUENCE</scope>
    <source>
        <strain evidence="12">TEV1</strain>
    </source>
</reference>
<dbReference type="CDD" id="cd02440">
    <property type="entry name" value="AdoMet_MTases"/>
    <property type="match status" value="1"/>
</dbReference>
<evidence type="ECO:0000256" key="10">
    <source>
        <dbReference type="SAM" id="MobiDB-lite"/>
    </source>
</evidence>
<name>A0A3G4ZNH4_9VIRU</name>
<evidence type="ECO:0000256" key="5">
    <source>
        <dbReference type="ARBA" id="ARBA00022691"/>
    </source>
</evidence>
<dbReference type="Pfam" id="PF03291">
    <property type="entry name" value="mRNA_G-N7_MeTrfase"/>
    <property type="match status" value="1"/>
</dbReference>
<accession>A0A3G4ZNH4</accession>
<proteinExistence type="inferred from homology"/>
<evidence type="ECO:0000256" key="9">
    <source>
        <dbReference type="ARBA" id="ARBA00044679"/>
    </source>
</evidence>
<dbReference type="InterPro" id="IPR029063">
    <property type="entry name" value="SAM-dependent_MTases_sf"/>
</dbReference>
<dbReference type="Gene3D" id="3.30.470.30">
    <property type="entry name" value="DNA ligase/mRNA capping enzyme"/>
    <property type="match status" value="1"/>
</dbReference>
<keyword evidence="2" id="KW-0489">Methyltransferase</keyword>
<feature type="region of interest" description="Disordered" evidence="10">
    <location>
        <begin position="1097"/>
        <end position="1132"/>
    </location>
</feature>
<dbReference type="InterPro" id="IPR012340">
    <property type="entry name" value="NA-bd_OB-fold"/>
</dbReference>
<dbReference type="Gene3D" id="3.40.50.150">
    <property type="entry name" value="Vaccinia Virus protein VP39"/>
    <property type="match status" value="1"/>
</dbReference>